<dbReference type="CDD" id="cd23509">
    <property type="entry name" value="Gnk2-like"/>
    <property type="match status" value="1"/>
</dbReference>
<dbReference type="PANTHER" id="PTHR32099">
    <property type="entry name" value="CYSTEINE-RICH REPEAT SECRETORY PROTEIN"/>
    <property type="match status" value="1"/>
</dbReference>
<dbReference type="EMBL" id="CAUOFW020001872">
    <property type="protein sequence ID" value="CAK9149434.1"/>
    <property type="molecule type" value="Genomic_DNA"/>
</dbReference>
<comment type="caution">
    <text evidence="5">The sequence shown here is derived from an EMBL/GenBank/DDBJ whole genome shotgun (WGS) entry which is preliminary data.</text>
</comment>
<evidence type="ECO:0000259" key="4">
    <source>
        <dbReference type="PROSITE" id="PS51473"/>
    </source>
</evidence>
<feature type="signal peptide" evidence="3">
    <location>
        <begin position="1"/>
        <end position="29"/>
    </location>
</feature>
<dbReference type="InterPro" id="IPR038408">
    <property type="entry name" value="GNK2_sf"/>
</dbReference>
<name>A0ABC8RWY6_9AQUA</name>
<keyword evidence="2" id="KW-0677">Repeat</keyword>
<protein>
    <recommendedName>
        <fullName evidence="4">Gnk2-homologous domain-containing protein</fullName>
    </recommendedName>
</protein>
<dbReference type="Proteomes" id="UP001642360">
    <property type="component" value="Unassembled WGS sequence"/>
</dbReference>
<sequence>MVFPYKDIVSKASVVLITSLWLLSLSIEAAPPVYLFHICGSNTTIYSPNSTFKSNLNLLLSNLSSNNTPNNLFYNATTGRGPPGAAYGLFLCRGDVTINACHDCVVNASQEIVQRCTTHKVAYIWYDQCMLHYDNRSFFGTMEGSPKVYMWNTKNITEQDRFTQVLGDTMDGFATRAFERSIFK</sequence>
<keyword evidence="6" id="KW-1185">Reference proteome</keyword>
<organism evidence="5 6">
    <name type="scientific">Ilex paraguariensis</name>
    <name type="common">yerba mate</name>
    <dbReference type="NCBI Taxonomy" id="185542"/>
    <lineage>
        <taxon>Eukaryota</taxon>
        <taxon>Viridiplantae</taxon>
        <taxon>Streptophyta</taxon>
        <taxon>Embryophyta</taxon>
        <taxon>Tracheophyta</taxon>
        <taxon>Spermatophyta</taxon>
        <taxon>Magnoliopsida</taxon>
        <taxon>eudicotyledons</taxon>
        <taxon>Gunneridae</taxon>
        <taxon>Pentapetalae</taxon>
        <taxon>asterids</taxon>
        <taxon>campanulids</taxon>
        <taxon>Aquifoliales</taxon>
        <taxon>Aquifoliaceae</taxon>
        <taxon>Ilex</taxon>
    </lineage>
</organism>
<evidence type="ECO:0000313" key="5">
    <source>
        <dbReference type="EMBL" id="CAK9149434.1"/>
    </source>
</evidence>
<dbReference type="AlphaFoldDB" id="A0ABC8RWY6"/>
<evidence type="ECO:0000256" key="3">
    <source>
        <dbReference type="SAM" id="SignalP"/>
    </source>
</evidence>
<proteinExistence type="predicted"/>
<dbReference type="Pfam" id="PF01657">
    <property type="entry name" value="Stress-antifung"/>
    <property type="match status" value="1"/>
</dbReference>
<evidence type="ECO:0000256" key="1">
    <source>
        <dbReference type="ARBA" id="ARBA00022729"/>
    </source>
</evidence>
<feature type="chain" id="PRO_5044838239" description="Gnk2-homologous domain-containing protein" evidence="3">
    <location>
        <begin position="30"/>
        <end position="184"/>
    </location>
</feature>
<evidence type="ECO:0000313" key="6">
    <source>
        <dbReference type="Proteomes" id="UP001642360"/>
    </source>
</evidence>
<accession>A0ABC8RWY6</accession>
<dbReference type="Gene3D" id="3.30.430.20">
    <property type="entry name" value="Gnk2 domain, C-X8-C-X2-C motif"/>
    <property type="match status" value="1"/>
</dbReference>
<dbReference type="PANTHER" id="PTHR32099:SF42">
    <property type="entry name" value="CYSTEINE-RICH RECEPTOR-LIKE PROTEIN KINASE 9-RELATED"/>
    <property type="match status" value="1"/>
</dbReference>
<dbReference type="InterPro" id="IPR002902">
    <property type="entry name" value="GNK2"/>
</dbReference>
<reference evidence="5 6" key="1">
    <citation type="submission" date="2024-02" db="EMBL/GenBank/DDBJ databases">
        <authorList>
            <person name="Vignale AGUSTIN F."/>
            <person name="Sosa J E."/>
            <person name="Modenutti C."/>
        </authorList>
    </citation>
    <scope>NUCLEOTIDE SEQUENCE [LARGE SCALE GENOMIC DNA]</scope>
</reference>
<dbReference type="PROSITE" id="PS51473">
    <property type="entry name" value="GNK2"/>
    <property type="match status" value="1"/>
</dbReference>
<keyword evidence="1 3" id="KW-0732">Signal</keyword>
<feature type="domain" description="Gnk2-homologous" evidence="4">
    <location>
        <begin position="34"/>
        <end position="138"/>
    </location>
</feature>
<dbReference type="FunFam" id="3.30.430.20:FF:000003">
    <property type="entry name" value="Cysteine-rich RLK (RECEPTOR-like protein kinase) 10"/>
    <property type="match status" value="1"/>
</dbReference>
<evidence type="ECO:0000256" key="2">
    <source>
        <dbReference type="ARBA" id="ARBA00022737"/>
    </source>
</evidence>
<gene>
    <name evidence="5" type="ORF">ILEXP_LOCUS17473</name>
</gene>